<keyword evidence="1" id="KW-0812">Transmembrane</keyword>
<proteinExistence type="predicted"/>
<name>A0ABN2V2I7_9ACTN</name>
<feature type="transmembrane region" description="Helical" evidence="1">
    <location>
        <begin position="46"/>
        <end position="66"/>
    </location>
</feature>
<feature type="transmembrane region" description="Helical" evidence="1">
    <location>
        <begin position="6"/>
        <end position="25"/>
    </location>
</feature>
<comment type="caution">
    <text evidence="2">The sequence shown here is derived from an EMBL/GenBank/DDBJ whole genome shotgun (WGS) entry which is preliminary data.</text>
</comment>
<feature type="transmembrane region" description="Helical" evidence="1">
    <location>
        <begin position="117"/>
        <end position="137"/>
    </location>
</feature>
<dbReference type="EMBL" id="BAAANQ010000003">
    <property type="protein sequence ID" value="GAA2048889.1"/>
    <property type="molecule type" value="Genomic_DNA"/>
</dbReference>
<evidence type="ECO:0000256" key="1">
    <source>
        <dbReference type="SAM" id="Phobius"/>
    </source>
</evidence>
<protein>
    <submittedName>
        <fullName evidence="2">Uncharacterized protein</fullName>
    </submittedName>
</protein>
<keyword evidence="1" id="KW-0472">Membrane</keyword>
<accession>A0ABN2V2I7</accession>
<gene>
    <name evidence="2" type="ORF">GCM10009757_19260</name>
</gene>
<organism evidence="2 3">
    <name type="scientific">Streptomyces cheonanensis</name>
    <dbReference type="NCBI Taxonomy" id="312720"/>
    <lineage>
        <taxon>Bacteria</taxon>
        <taxon>Bacillati</taxon>
        <taxon>Actinomycetota</taxon>
        <taxon>Actinomycetes</taxon>
        <taxon>Kitasatosporales</taxon>
        <taxon>Streptomycetaceae</taxon>
        <taxon>Streptomyces</taxon>
    </lineage>
</organism>
<evidence type="ECO:0000313" key="3">
    <source>
        <dbReference type="Proteomes" id="UP001403094"/>
    </source>
</evidence>
<sequence>MADLLFEPLLMAAALCLVAVLLKVLHALGSRRMFLSGKGHLRRLETGAFALVLAVPLYAFGLMSSFHHQPGQACYPAGLGPGPRVVVTETLVPLSRRCVRANGETVELIPAWLNPTLAVLLTVSLVSACASAAQWAARARPGDHG</sequence>
<keyword evidence="1" id="KW-1133">Transmembrane helix</keyword>
<evidence type="ECO:0000313" key="2">
    <source>
        <dbReference type="EMBL" id="GAA2048889.1"/>
    </source>
</evidence>
<reference evidence="2 3" key="1">
    <citation type="journal article" date="2019" name="Int. J. Syst. Evol. Microbiol.">
        <title>The Global Catalogue of Microorganisms (GCM) 10K type strain sequencing project: providing services to taxonomists for standard genome sequencing and annotation.</title>
        <authorList>
            <consortium name="The Broad Institute Genomics Platform"/>
            <consortium name="The Broad Institute Genome Sequencing Center for Infectious Disease"/>
            <person name="Wu L."/>
            <person name="Ma J."/>
        </authorList>
    </citation>
    <scope>NUCLEOTIDE SEQUENCE [LARGE SCALE GENOMIC DNA]</scope>
    <source>
        <strain evidence="2 3">JCM 14549</strain>
    </source>
</reference>
<keyword evidence="3" id="KW-1185">Reference proteome</keyword>
<dbReference type="RefSeq" id="WP_346070203.1">
    <property type="nucleotide sequence ID" value="NZ_BAAANQ010000003.1"/>
</dbReference>
<dbReference type="Proteomes" id="UP001403094">
    <property type="component" value="Unassembled WGS sequence"/>
</dbReference>